<evidence type="ECO:0000256" key="4">
    <source>
        <dbReference type="ARBA" id="ARBA00023163"/>
    </source>
</evidence>
<evidence type="ECO:0000313" key="5">
    <source>
        <dbReference type="EMBL" id="OJG10228.1"/>
    </source>
</evidence>
<protein>
    <submittedName>
        <fullName evidence="5">Copper-responsive repressor CopY</fullName>
    </submittedName>
</protein>
<dbReference type="GO" id="GO:0045892">
    <property type="term" value="P:negative regulation of DNA-templated transcription"/>
    <property type="evidence" value="ECO:0007669"/>
    <property type="project" value="InterPro"/>
</dbReference>
<name>A0A1L8QRS1_9ENTE</name>
<dbReference type="EMBL" id="JXKD01000009">
    <property type="protein sequence ID" value="OJG10228.1"/>
    <property type="molecule type" value="Genomic_DNA"/>
</dbReference>
<accession>A0A1L8QRS1</accession>
<keyword evidence="2" id="KW-0805">Transcription regulation</keyword>
<dbReference type="InterPro" id="IPR005650">
    <property type="entry name" value="BlaI_family"/>
</dbReference>
<comment type="caution">
    <text evidence="5">The sequence shown here is derived from an EMBL/GenBank/DDBJ whole genome shotgun (WGS) entry which is preliminary data.</text>
</comment>
<dbReference type="Proteomes" id="UP000182149">
    <property type="component" value="Unassembled WGS sequence"/>
</dbReference>
<keyword evidence="6" id="KW-1185">Reference proteome</keyword>
<organism evidence="5 6">
    <name type="scientific">Enterococcus aquimarinus</name>
    <dbReference type="NCBI Taxonomy" id="328396"/>
    <lineage>
        <taxon>Bacteria</taxon>
        <taxon>Bacillati</taxon>
        <taxon>Bacillota</taxon>
        <taxon>Bacilli</taxon>
        <taxon>Lactobacillales</taxon>
        <taxon>Enterococcaceae</taxon>
        <taxon>Enterococcus</taxon>
    </lineage>
</organism>
<evidence type="ECO:0000256" key="1">
    <source>
        <dbReference type="ARBA" id="ARBA00011046"/>
    </source>
</evidence>
<dbReference type="InterPro" id="IPR036388">
    <property type="entry name" value="WH-like_DNA-bd_sf"/>
</dbReference>
<evidence type="ECO:0000256" key="3">
    <source>
        <dbReference type="ARBA" id="ARBA00023125"/>
    </source>
</evidence>
<dbReference type="AlphaFoldDB" id="A0A1L8QRS1"/>
<keyword evidence="3" id="KW-0238">DNA-binding</keyword>
<reference evidence="5 6" key="1">
    <citation type="submission" date="2014-12" db="EMBL/GenBank/DDBJ databases">
        <title>Draft genome sequences of 29 type strains of Enterococci.</title>
        <authorList>
            <person name="Zhong Z."/>
            <person name="Sun Z."/>
            <person name="Liu W."/>
            <person name="Zhang W."/>
            <person name="Zhang H."/>
        </authorList>
    </citation>
    <scope>NUCLEOTIDE SEQUENCE [LARGE SCALE GENOMIC DNA]</scope>
    <source>
        <strain evidence="5 6">DSM 17690</strain>
    </source>
</reference>
<dbReference type="InterPro" id="IPR014071">
    <property type="entry name" value="Cu_transp_CopY/TcrY"/>
</dbReference>
<dbReference type="SUPFAM" id="SSF46785">
    <property type="entry name" value="Winged helix' DNA-binding domain"/>
    <property type="match status" value="1"/>
</dbReference>
<dbReference type="STRING" id="328396.RU93_GL002253"/>
<dbReference type="Gene3D" id="1.10.10.10">
    <property type="entry name" value="Winged helix-like DNA-binding domain superfamily/Winged helix DNA-binding domain"/>
    <property type="match status" value="1"/>
</dbReference>
<dbReference type="OrthoDB" id="1849040at2"/>
<dbReference type="RefSeq" id="WP_071874951.1">
    <property type="nucleotide sequence ID" value="NZ_JBHSHF010000015.1"/>
</dbReference>
<gene>
    <name evidence="5" type="ORF">RU93_GL002253</name>
</gene>
<keyword evidence="4" id="KW-0804">Transcription</keyword>
<comment type="similarity">
    <text evidence="1">Belongs to the BlaI transcriptional regulatory family.</text>
</comment>
<dbReference type="GO" id="GO:0003677">
    <property type="term" value="F:DNA binding"/>
    <property type="evidence" value="ECO:0007669"/>
    <property type="project" value="UniProtKB-KW"/>
</dbReference>
<proteinExistence type="inferred from homology"/>
<evidence type="ECO:0000256" key="2">
    <source>
        <dbReference type="ARBA" id="ARBA00023015"/>
    </source>
</evidence>
<dbReference type="InterPro" id="IPR036390">
    <property type="entry name" value="WH_DNA-bd_sf"/>
</dbReference>
<dbReference type="NCBIfam" id="TIGR02698">
    <property type="entry name" value="CopY_TcrY"/>
    <property type="match status" value="1"/>
</dbReference>
<dbReference type="Pfam" id="PF03965">
    <property type="entry name" value="Penicillinase_R"/>
    <property type="match status" value="1"/>
</dbReference>
<dbReference type="PIRSF" id="PIRSF019455">
    <property type="entry name" value="CopR_AtkY"/>
    <property type="match status" value="1"/>
</dbReference>
<evidence type="ECO:0000313" key="6">
    <source>
        <dbReference type="Proteomes" id="UP000182149"/>
    </source>
</evidence>
<sequence length="149" mass="17068">MTKEETMKISEAEWEVMRVVWTLGEVDAQTISETLSHRMQWKLATIKTLLGRLVKKEALRTQQVGKKFLYSANVSEEETFRSAQVELFSHLCARRVGEQLNQMIEEVPLTQADIDQIRQTLDKKIATNIIPCDCLPGQCHCHHAAESLE</sequence>